<protein>
    <submittedName>
        <fullName evidence="2">Uncharacterized protein</fullName>
    </submittedName>
</protein>
<dbReference type="EMBL" id="CP021780">
    <property type="protein sequence ID" value="ASA21756.1"/>
    <property type="molecule type" value="Genomic_DNA"/>
</dbReference>
<feature type="transmembrane region" description="Helical" evidence="1">
    <location>
        <begin position="21"/>
        <end position="38"/>
    </location>
</feature>
<evidence type="ECO:0000256" key="1">
    <source>
        <dbReference type="SAM" id="Phobius"/>
    </source>
</evidence>
<keyword evidence="1" id="KW-0472">Membrane</keyword>
<keyword evidence="3" id="KW-1185">Reference proteome</keyword>
<dbReference type="KEGG" id="pdh:B9T62_13850"/>
<name>A0A2Z2K6C9_9BACL</name>
<keyword evidence="1" id="KW-0812">Transmembrane</keyword>
<dbReference type="AlphaFoldDB" id="A0A2Z2K6C9"/>
<evidence type="ECO:0000313" key="3">
    <source>
        <dbReference type="Proteomes" id="UP000249890"/>
    </source>
</evidence>
<sequence>MKGRRQHNQEFRVYVITTGDILRFIVLDIVIGTMTYSISMKLFHNVILASAGGWAGTEGLKRLTAASWLRFHK</sequence>
<accession>A0A2Z2K6C9</accession>
<dbReference type="Proteomes" id="UP000249890">
    <property type="component" value="Chromosome"/>
</dbReference>
<dbReference type="OrthoDB" id="2636547at2"/>
<evidence type="ECO:0000313" key="2">
    <source>
        <dbReference type="EMBL" id="ASA21756.1"/>
    </source>
</evidence>
<dbReference type="RefSeq" id="WP_087915763.1">
    <property type="nucleotide sequence ID" value="NZ_CP021780.1"/>
</dbReference>
<reference evidence="2 3" key="1">
    <citation type="submission" date="2017-06" db="EMBL/GenBank/DDBJ databases">
        <title>Complete genome sequence of Paenibacillus donghaensis KCTC 13049T isolated from East Sea sediment, South Korea.</title>
        <authorList>
            <person name="Jung B.K."/>
            <person name="Hong S.-J."/>
            <person name="Shin J.-H."/>
        </authorList>
    </citation>
    <scope>NUCLEOTIDE SEQUENCE [LARGE SCALE GENOMIC DNA]</scope>
    <source>
        <strain evidence="2 3">KCTC 13049</strain>
    </source>
</reference>
<organism evidence="2 3">
    <name type="scientific">Paenibacillus donghaensis</name>
    <dbReference type="NCBI Taxonomy" id="414771"/>
    <lineage>
        <taxon>Bacteria</taxon>
        <taxon>Bacillati</taxon>
        <taxon>Bacillota</taxon>
        <taxon>Bacilli</taxon>
        <taxon>Bacillales</taxon>
        <taxon>Paenibacillaceae</taxon>
        <taxon>Paenibacillus</taxon>
    </lineage>
</organism>
<proteinExistence type="predicted"/>
<gene>
    <name evidence="2" type="ORF">B9T62_13850</name>
</gene>
<keyword evidence="1" id="KW-1133">Transmembrane helix</keyword>